<sequence>MVLAMYTNFQSSNDMPCVFGFLHFILKFEYHHTLINNPVVDKLSLNNSKKRAIACITLNLMLRLCTVLILFVMDWTL</sequence>
<name>A0A2K5L388_CERAT</name>
<evidence type="ECO:0000313" key="3">
    <source>
        <dbReference type="Proteomes" id="UP000233060"/>
    </source>
</evidence>
<reference evidence="2" key="2">
    <citation type="submission" date="2025-09" db="UniProtKB">
        <authorList>
            <consortium name="Ensembl"/>
        </authorList>
    </citation>
    <scope>IDENTIFICATION</scope>
</reference>
<dbReference type="Bgee" id="ENSCATG00000022170">
    <property type="expression patterns" value="Expressed in frontal cortex and 12 other cell types or tissues"/>
</dbReference>
<keyword evidence="1" id="KW-0812">Transmembrane</keyword>
<dbReference type="GeneTree" id="ENSGT00910000147184"/>
<dbReference type="AlphaFoldDB" id="A0A2K5L388"/>
<accession>A0A2K5L388</accession>
<dbReference type="Ensembl" id="ENSCATT00000025617.1">
    <property type="protein sequence ID" value="ENSCATP00000007411.1"/>
    <property type="gene ID" value="ENSCATG00000022170.1"/>
</dbReference>
<reference evidence="2" key="1">
    <citation type="submission" date="2025-08" db="UniProtKB">
        <authorList>
            <consortium name="Ensembl"/>
        </authorList>
    </citation>
    <scope>IDENTIFICATION</scope>
</reference>
<dbReference type="Proteomes" id="UP000233060">
    <property type="component" value="Unassembled WGS sequence"/>
</dbReference>
<evidence type="ECO:0000313" key="2">
    <source>
        <dbReference type="Ensembl" id="ENSCATP00000007411.1"/>
    </source>
</evidence>
<keyword evidence="3" id="KW-1185">Reference proteome</keyword>
<keyword evidence="1" id="KW-1133">Transmembrane helix</keyword>
<keyword evidence="1" id="KW-0472">Membrane</keyword>
<dbReference type="OMA" id="QAIACIT"/>
<feature type="transmembrane region" description="Helical" evidence="1">
    <location>
        <begin position="52"/>
        <end position="73"/>
    </location>
</feature>
<evidence type="ECO:0000256" key="1">
    <source>
        <dbReference type="SAM" id="Phobius"/>
    </source>
</evidence>
<proteinExistence type="predicted"/>
<protein>
    <submittedName>
        <fullName evidence="2">Uncharacterized protein</fullName>
    </submittedName>
</protein>
<organism evidence="2 3">
    <name type="scientific">Cercocebus atys</name>
    <name type="common">Sooty mangabey</name>
    <name type="synonym">Cercocebus torquatus atys</name>
    <dbReference type="NCBI Taxonomy" id="9531"/>
    <lineage>
        <taxon>Eukaryota</taxon>
        <taxon>Metazoa</taxon>
        <taxon>Chordata</taxon>
        <taxon>Craniata</taxon>
        <taxon>Vertebrata</taxon>
        <taxon>Euteleostomi</taxon>
        <taxon>Mammalia</taxon>
        <taxon>Eutheria</taxon>
        <taxon>Euarchontoglires</taxon>
        <taxon>Primates</taxon>
        <taxon>Haplorrhini</taxon>
        <taxon>Catarrhini</taxon>
        <taxon>Cercopithecidae</taxon>
        <taxon>Cercopithecinae</taxon>
        <taxon>Cercocebus</taxon>
    </lineage>
</organism>